<name>A0AAE1Y7Z6_9LAMI</name>
<protein>
    <recommendedName>
        <fullName evidence="9">S-protein homolog</fullName>
    </recommendedName>
</protein>
<evidence type="ECO:0000313" key="8">
    <source>
        <dbReference type="Proteomes" id="UP001293254"/>
    </source>
</evidence>
<comment type="similarity">
    <text evidence="2">Belongs to the plant self-incompatibility (S1) protein family.</text>
</comment>
<keyword evidence="5 6" id="KW-0732">Signal</keyword>
<dbReference type="Proteomes" id="UP001293254">
    <property type="component" value="Unassembled WGS sequence"/>
</dbReference>
<dbReference type="AlphaFoldDB" id="A0AAE1Y7Z6"/>
<evidence type="ECO:0000256" key="3">
    <source>
        <dbReference type="ARBA" id="ARBA00022471"/>
    </source>
</evidence>
<evidence type="ECO:0008006" key="9">
    <source>
        <dbReference type="Google" id="ProtNLM"/>
    </source>
</evidence>
<dbReference type="Pfam" id="PF05938">
    <property type="entry name" value="Self-incomp_S1"/>
    <property type="match status" value="1"/>
</dbReference>
<keyword evidence="4" id="KW-0964">Secreted</keyword>
<comment type="caution">
    <text evidence="7">The sequence shown here is derived from an EMBL/GenBank/DDBJ whole genome shotgun (WGS) entry which is preliminary data.</text>
</comment>
<evidence type="ECO:0000256" key="6">
    <source>
        <dbReference type="SAM" id="SignalP"/>
    </source>
</evidence>
<reference evidence="7" key="1">
    <citation type="submission" date="2020-06" db="EMBL/GenBank/DDBJ databases">
        <authorList>
            <person name="Li T."/>
            <person name="Hu X."/>
            <person name="Zhang T."/>
            <person name="Song X."/>
            <person name="Zhang H."/>
            <person name="Dai N."/>
            <person name="Sheng W."/>
            <person name="Hou X."/>
            <person name="Wei L."/>
        </authorList>
    </citation>
    <scope>NUCLEOTIDE SEQUENCE</scope>
    <source>
        <strain evidence="7">3651</strain>
        <tissue evidence="7">Leaf</tissue>
    </source>
</reference>
<feature type="chain" id="PRO_5043456557" description="S-protein homolog" evidence="6">
    <location>
        <begin position="30"/>
        <end position="134"/>
    </location>
</feature>
<evidence type="ECO:0000313" key="7">
    <source>
        <dbReference type="EMBL" id="KAK4425349.1"/>
    </source>
</evidence>
<dbReference type="InterPro" id="IPR010264">
    <property type="entry name" value="Self-incomp_S1"/>
</dbReference>
<proteinExistence type="inferred from homology"/>
<comment type="subcellular location">
    <subcellularLocation>
        <location evidence="1">Secreted</location>
    </subcellularLocation>
</comment>
<dbReference type="GO" id="GO:0060320">
    <property type="term" value="P:rejection of self pollen"/>
    <property type="evidence" value="ECO:0007669"/>
    <property type="project" value="UniProtKB-KW"/>
</dbReference>
<dbReference type="EMBL" id="JACGWO010000006">
    <property type="protein sequence ID" value="KAK4425349.1"/>
    <property type="molecule type" value="Genomic_DNA"/>
</dbReference>
<evidence type="ECO:0000256" key="4">
    <source>
        <dbReference type="ARBA" id="ARBA00022525"/>
    </source>
</evidence>
<evidence type="ECO:0000256" key="2">
    <source>
        <dbReference type="ARBA" id="ARBA00005581"/>
    </source>
</evidence>
<evidence type="ECO:0000256" key="1">
    <source>
        <dbReference type="ARBA" id="ARBA00004613"/>
    </source>
</evidence>
<gene>
    <name evidence="7" type="ORF">Salat_1728900</name>
</gene>
<organism evidence="7 8">
    <name type="scientific">Sesamum alatum</name>
    <dbReference type="NCBI Taxonomy" id="300844"/>
    <lineage>
        <taxon>Eukaryota</taxon>
        <taxon>Viridiplantae</taxon>
        <taxon>Streptophyta</taxon>
        <taxon>Embryophyta</taxon>
        <taxon>Tracheophyta</taxon>
        <taxon>Spermatophyta</taxon>
        <taxon>Magnoliopsida</taxon>
        <taxon>eudicotyledons</taxon>
        <taxon>Gunneridae</taxon>
        <taxon>Pentapetalae</taxon>
        <taxon>asterids</taxon>
        <taxon>lamiids</taxon>
        <taxon>Lamiales</taxon>
        <taxon>Pedaliaceae</taxon>
        <taxon>Sesamum</taxon>
    </lineage>
</organism>
<dbReference type="GO" id="GO:0005576">
    <property type="term" value="C:extracellular region"/>
    <property type="evidence" value="ECO:0007669"/>
    <property type="project" value="UniProtKB-SubCell"/>
</dbReference>
<feature type="signal peptide" evidence="6">
    <location>
        <begin position="1"/>
        <end position="29"/>
    </location>
</feature>
<accession>A0AAE1Y7Z6</accession>
<keyword evidence="8" id="KW-1185">Reference proteome</keyword>
<reference evidence="7" key="2">
    <citation type="journal article" date="2024" name="Plant">
        <title>Genomic evolution and insights into agronomic trait innovations of Sesamum species.</title>
        <authorList>
            <person name="Miao H."/>
            <person name="Wang L."/>
            <person name="Qu L."/>
            <person name="Liu H."/>
            <person name="Sun Y."/>
            <person name="Le M."/>
            <person name="Wang Q."/>
            <person name="Wei S."/>
            <person name="Zheng Y."/>
            <person name="Lin W."/>
            <person name="Duan Y."/>
            <person name="Cao H."/>
            <person name="Xiong S."/>
            <person name="Wang X."/>
            <person name="Wei L."/>
            <person name="Li C."/>
            <person name="Ma Q."/>
            <person name="Ju M."/>
            <person name="Zhao R."/>
            <person name="Li G."/>
            <person name="Mu C."/>
            <person name="Tian Q."/>
            <person name="Mei H."/>
            <person name="Zhang T."/>
            <person name="Gao T."/>
            <person name="Zhang H."/>
        </authorList>
    </citation>
    <scope>NUCLEOTIDE SEQUENCE</scope>
    <source>
        <strain evidence="7">3651</strain>
    </source>
</reference>
<evidence type="ECO:0000256" key="5">
    <source>
        <dbReference type="ARBA" id="ARBA00022729"/>
    </source>
</evidence>
<sequence>MISFPSNILFFYLLLSAFNPYNFIFQVHAYDCEVTLINGSTNQVLTAHCQSNGTDVGTTTLDPAGTGSFLTPVAGDKRSVASCDMTLGNLHGHFDVFDSDIYRSACAVRALSWRVDESGLYVFLDQQWSLKYHW</sequence>
<keyword evidence="3" id="KW-0713">Self-incompatibility</keyword>